<dbReference type="GO" id="GO:0005975">
    <property type="term" value="P:carbohydrate metabolic process"/>
    <property type="evidence" value="ECO:0007669"/>
    <property type="project" value="InterPro"/>
</dbReference>
<gene>
    <name evidence="4" type="ORF">E6K73_04900</name>
</gene>
<feature type="region of interest" description="Disordered" evidence="1">
    <location>
        <begin position="299"/>
        <end position="321"/>
    </location>
</feature>
<evidence type="ECO:0008006" key="6">
    <source>
        <dbReference type="Google" id="ProtNLM"/>
    </source>
</evidence>
<evidence type="ECO:0000259" key="3">
    <source>
        <dbReference type="Pfam" id="PF12439"/>
    </source>
</evidence>
<dbReference type="EMBL" id="VBOT01000053">
    <property type="protein sequence ID" value="TMQ51837.1"/>
    <property type="molecule type" value="Genomic_DNA"/>
</dbReference>
<evidence type="ECO:0000313" key="5">
    <source>
        <dbReference type="Proteomes" id="UP000320184"/>
    </source>
</evidence>
<evidence type="ECO:0000259" key="2">
    <source>
        <dbReference type="Pfam" id="PF06202"/>
    </source>
</evidence>
<feature type="compositionally biased region" description="Basic and acidic residues" evidence="1">
    <location>
        <begin position="677"/>
        <end position="686"/>
    </location>
</feature>
<evidence type="ECO:0000256" key="1">
    <source>
        <dbReference type="SAM" id="MobiDB-lite"/>
    </source>
</evidence>
<comment type="caution">
    <text evidence="4">The sequence shown here is derived from an EMBL/GenBank/DDBJ whole genome shotgun (WGS) entry which is preliminary data.</text>
</comment>
<dbReference type="Pfam" id="PF06202">
    <property type="entry name" value="GDE_C"/>
    <property type="match status" value="1"/>
</dbReference>
<feature type="domain" description="Glycogen debranching enzyme C-terminal" evidence="2">
    <location>
        <begin position="377"/>
        <end position="589"/>
    </location>
</feature>
<name>A0A538SKE4_UNCEI</name>
<dbReference type="InterPro" id="IPR024742">
    <property type="entry name" value="Glycogen_debranch_N"/>
</dbReference>
<accession>A0A538SKE4</accession>
<dbReference type="InterPro" id="IPR032790">
    <property type="entry name" value="GDE_C"/>
</dbReference>
<dbReference type="Pfam" id="PF12439">
    <property type="entry name" value="GDE_N"/>
    <property type="match status" value="1"/>
</dbReference>
<feature type="region of interest" description="Disordered" evidence="1">
    <location>
        <begin position="662"/>
        <end position="700"/>
    </location>
</feature>
<dbReference type="Gene3D" id="1.50.10.10">
    <property type="match status" value="1"/>
</dbReference>
<reference evidence="4 5" key="1">
    <citation type="journal article" date="2019" name="Nat. Microbiol.">
        <title>Mediterranean grassland soil C-N compound turnover is dependent on rainfall and depth, and is mediated by genomically divergent microorganisms.</title>
        <authorList>
            <person name="Diamond S."/>
            <person name="Andeer P.F."/>
            <person name="Li Z."/>
            <person name="Crits-Christoph A."/>
            <person name="Burstein D."/>
            <person name="Anantharaman K."/>
            <person name="Lane K.R."/>
            <person name="Thomas B.C."/>
            <person name="Pan C."/>
            <person name="Northen T.R."/>
            <person name="Banfield J.F."/>
        </authorList>
    </citation>
    <scope>NUCLEOTIDE SEQUENCE [LARGE SCALE GENOMIC DNA]</scope>
    <source>
        <strain evidence="4">WS_3</strain>
    </source>
</reference>
<dbReference type="AlphaFoldDB" id="A0A538SKE4"/>
<dbReference type="InterPro" id="IPR012341">
    <property type="entry name" value="6hp_glycosidase-like_sf"/>
</dbReference>
<protein>
    <recommendedName>
        <fullName evidence="6">Glycogen debranching enzyme C-terminal domain-containing protein</fullName>
    </recommendedName>
</protein>
<evidence type="ECO:0000313" key="4">
    <source>
        <dbReference type="EMBL" id="TMQ51837.1"/>
    </source>
</evidence>
<organism evidence="4 5">
    <name type="scientific">Eiseniibacteriota bacterium</name>
    <dbReference type="NCBI Taxonomy" id="2212470"/>
    <lineage>
        <taxon>Bacteria</taxon>
        <taxon>Candidatus Eiseniibacteriota</taxon>
    </lineage>
</organism>
<feature type="domain" description="Glycogen debranching enzyme bacterial and archaeal type N-terminal" evidence="3">
    <location>
        <begin position="18"/>
        <end position="230"/>
    </location>
</feature>
<dbReference type="Proteomes" id="UP000320184">
    <property type="component" value="Unassembled WGS sequence"/>
</dbReference>
<proteinExistence type="predicted"/>
<dbReference type="InterPro" id="IPR008928">
    <property type="entry name" value="6-hairpin_glycosidase_sf"/>
</dbReference>
<dbReference type="SUPFAM" id="SSF48208">
    <property type="entry name" value="Six-hairpin glycosidases"/>
    <property type="match status" value="1"/>
</dbReference>
<sequence>MRLGQDVLSDLDRALGSEWLIANGLGGSASGTATGAHTRSTHAHLVVAAPHGRLTTALLKLDERVVADGASFELGTDLRVGGAVRPAGHRLLEDFRLDPWPVWRYRTGEARLEKSLFLIHGHHAAAIGYRLLAGPETRVTVCPLLVSREPWAIQRETEGALPAVQGMPGRVRVETRPGSSLSLWHNGVFIPARAWQRQLFYKEDGAAGRETGEDALVVGYIEATLVPGSALHLIASTEEDLFRALANEDRLGATPPRTLAECTACLEAGERKRDAAWRRAVHAGATTTARDAAAAHARTGAATTGEGVTPARTGETAPGPAGVAPEAFDPTDELEPWIGPLAMALQMGLMRRGSRLALVSTLPRALEHGAEALRAVGALVAVRGFEAAREVLRGHAEYLNEGLAPETFDPEDGTPRFGDPAPALWLVIMSELYARRSHDLEFARESLYPALEQVMHFYRSGTRRGIRVDQDGLLATGEGDAASKRSDLNALWYYAQLAMAHLARALGRRESAAFYLAWAREHQQRVNESLWDQASGCLFRELREDGPVAGVDADQLFAIGLGPPLLPPDRAAQLLETIERALWTPLGLRPSPRSRQVTTLGWGTFAGAYLRVRGRSSEAETRVRGWLETLGRQLEVCGRVLLPEGFELEGEEDGLVPEGAAPVKARRRASSASRAGAIEKRARNDESAGPGAGELKLGPVSPAAPAELRARSAGEPVSIVAAADLLRAWVEELDHTRVPVGAASEGL</sequence>
<dbReference type="PANTHER" id="PTHR34987:SF2">
    <property type="entry name" value="B, PUTATIVE (AFU_ORTHOLOGUE AFUA_7G05040)-RELATED"/>
    <property type="match status" value="1"/>
</dbReference>
<dbReference type="PANTHER" id="PTHR34987">
    <property type="entry name" value="C, PUTATIVE (AFU_ORTHOLOGUE AFUA_3G02880)-RELATED"/>
    <property type="match status" value="1"/>
</dbReference>